<organism evidence="2 3">
    <name type="scientific">Smittium culicis</name>
    <dbReference type="NCBI Taxonomy" id="133412"/>
    <lineage>
        <taxon>Eukaryota</taxon>
        <taxon>Fungi</taxon>
        <taxon>Fungi incertae sedis</taxon>
        <taxon>Zoopagomycota</taxon>
        <taxon>Kickxellomycotina</taxon>
        <taxon>Harpellomycetes</taxon>
        <taxon>Harpellales</taxon>
        <taxon>Legeriomycetaceae</taxon>
        <taxon>Smittium</taxon>
    </lineage>
</organism>
<evidence type="ECO:0000256" key="1">
    <source>
        <dbReference type="SAM" id="MobiDB-lite"/>
    </source>
</evidence>
<dbReference type="PANTHER" id="PTHR42264">
    <property type="entry name" value="EPHRIN_REC_LIKE DOMAIN-CONTAINING PROTEIN"/>
    <property type="match status" value="1"/>
</dbReference>
<evidence type="ECO:0000313" key="2">
    <source>
        <dbReference type="EMBL" id="OMJ07964.1"/>
    </source>
</evidence>
<feature type="compositionally biased region" description="Low complexity" evidence="1">
    <location>
        <begin position="837"/>
        <end position="847"/>
    </location>
</feature>
<accession>A0A1R1X021</accession>
<dbReference type="Proteomes" id="UP000187283">
    <property type="component" value="Unassembled WGS sequence"/>
</dbReference>
<proteinExistence type="predicted"/>
<feature type="region of interest" description="Disordered" evidence="1">
    <location>
        <begin position="837"/>
        <end position="877"/>
    </location>
</feature>
<name>A0A1R1X021_9FUNG</name>
<reference evidence="2 3" key="1">
    <citation type="submission" date="2017-01" db="EMBL/GenBank/DDBJ databases">
        <authorList>
            <person name="Mah S.A."/>
            <person name="Swanson W.J."/>
            <person name="Moy G.W."/>
            <person name="Vacquier V.D."/>
        </authorList>
    </citation>
    <scope>NUCLEOTIDE SEQUENCE [LARGE SCALE GENOMIC DNA]</scope>
    <source>
        <strain evidence="2 3">GSMNP</strain>
    </source>
</reference>
<sequence>MEYSFSTAAKNPKIHQNDDFSGARSRNSSGQLVRIFIGPCNNPFKPVNPKHRGFFYRAAITELEKNSKISHRKVLFYQDFGSRNLESSFADSIRETEFSLSSAKFHRSNAFKKNVLYSETPIKITHPSIKKSLYPQNVPSTSAYSNTKSTADLTLSRIQSPILDSKSSKKKNTNKSYKESKRNRISTKIENLLNISAAKNDPHNFDAVWLSTRAAVKLFRSYDSIINKINFESSAFNRVYQRFCQVQSVHQIPAHFSVAAFCLDAVVSFIRSANDRNINTNTNNIAKNQKDSQNNTKALSRKLSYQLVVKFPSIQLFHTWYQETSKWIRYSNSLFPSKPLINLTPSFIYPPLHVKVRIPSIDISVNVSTLQAYVKGSGKSFIDNINNFAYSSPLPNPTNNTASINSSRNSNININIMHQSRSNPSHFTNQLYKQEQHLSSKATVWDIRDIVLYSLATSPRYSSFAIDLIKSHAQNSLSIAMAWAKFGSVDFVAPLTYTQIPQAIKSVDGFSENELAFSYQSMQSSYCLELRTYKPDLSNPGNTEFTPMYPISGYVLAFINSKVRVPNTKEVDTITKNSRFKIPNFELVGSKKKSSSSSLMSTSLDIANSADLWFVIEFRSHNEDTDKNIFFVCCPSVKARDSWVKHLGQIVAFWKSHNLNHKKTRTLLKYFQSSKLPNNLQVDLEKDLEAKNSIANKIFWNTNRSYIYTDVIHHSFLYRKNKKHKAFRRFLCLLTPGRMVEFAVPKLTGIETMDALKNSIRDLYVSNSSETPFTQSRLSTLISTNKWPNFYYKRVKFISLKSVYVTSNPSGIFKAYDKSEAPKITYQNYINFYKADSNSSSPSVSDDYINNKPSINTDDYKPKHQAQNSSLEKNTNQKSTLNNLSQTYLNNRNIPRSRITSAKNSKSPQLGFDYLENEVTYAPLVADRFQIDGEISHDDISLCAFTFLNPVSKFSYFDSTIHQKAPLSIHKISDSLLDAFEQELENYCKSVNTSSKGGGYCENSFLHPFISITDNTVDHADLNSVKNSRLSIISTAADSLINMIKKQTDVADQLPGETGSIANPNTKRDTLSMNSSQILHKNETSNLNDKHNINAIPAYYYLNKISYKIPFSVIKPILVDLGLAYPESSSWTDTEIRSFNLTPESYPETLDTRMNNTSKNFNANPDDHSLTSFLKSMCCKPDTLYKLSRYGNYITPISKSGKCAKSSNINSALQDSSASSCSKKHSKTFQISSIAPTINDFGETISELLGTTSPKNTKTTTITSQDIKAPLICLNVHSVKPDYEFISSLSKYSGFDQYQAVYIAESQDEMKLWVTILDNHISNLVADQLW</sequence>
<feature type="compositionally biased region" description="Polar residues" evidence="1">
    <location>
        <begin position="865"/>
        <end position="877"/>
    </location>
</feature>
<evidence type="ECO:0000313" key="3">
    <source>
        <dbReference type="Proteomes" id="UP000187283"/>
    </source>
</evidence>
<dbReference type="EMBL" id="LSSN01005921">
    <property type="protein sequence ID" value="OMJ07964.1"/>
    <property type="molecule type" value="Genomic_DNA"/>
</dbReference>
<dbReference type="STRING" id="133412.A0A1R1X021"/>
<dbReference type="OrthoDB" id="5579281at2759"/>
<evidence type="ECO:0008006" key="4">
    <source>
        <dbReference type="Google" id="ProtNLM"/>
    </source>
</evidence>
<protein>
    <recommendedName>
        <fullName evidence="4">PH domain-containing protein</fullName>
    </recommendedName>
</protein>
<gene>
    <name evidence="2" type="ORF">AYI70_g11861</name>
</gene>
<keyword evidence="3" id="KW-1185">Reference proteome</keyword>
<comment type="caution">
    <text evidence="2">The sequence shown here is derived from an EMBL/GenBank/DDBJ whole genome shotgun (WGS) entry which is preliminary data.</text>
</comment>